<accession>A0A1L4CZV9</accession>
<proteinExistence type="predicted"/>
<gene>
    <name evidence="2" type="ORF">AXG55_06015</name>
</gene>
<feature type="signal peptide" evidence="1">
    <location>
        <begin position="1"/>
        <end position="20"/>
    </location>
</feature>
<dbReference type="STRING" id="1915309.AXG55_06015"/>
<dbReference type="PANTHER" id="PTHR18841">
    <property type="entry name" value="VITELLINE MEMBRANE OUTER LAYER PROTEIN I-RELATED"/>
    <property type="match status" value="1"/>
</dbReference>
<dbReference type="Gene3D" id="2.100.10.20">
    <property type="entry name" value="Vitelline membrane outer layer protein I (VOMI)"/>
    <property type="match status" value="1"/>
</dbReference>
<dbReference type="AlphaFoldDB" id="A0A1L4CZV9"/>
<dbReference type="KEGG" id="saqi:AXG55_06015"/>
<dbReference type="OrthoDB" id="6402666at2"/>
<keyword evidence="3" id="KW-1185">Reference proteome</keyword>
<dbReference type="Proteomes" id="UP000184731">
    <property type="component" value="Chromosome"/>
</dbReference>
<evidence type="ECO:0000256" key="1">
    <source>
        <dbReference type="SAM" id="SignalP"/>
    </source>
</evidence>
<evidence type="ECO:0000313" key="2">
    <source>
        <dbReference type="EMBL" id="APJ03484.1"/>
    </source>
</evidence>
<dbReference type="GO" id="GO:0005615">
    <property type="term" value="C:extracellular space"/>
    <property type="evidence" value="ECO:0007669"/>
    <property type="project" value="TreeGrafter"/>
</dbReference>
<dbReference type="EMBL" id="CP017834">
    <property type="protein sequence ID" value="APJ03484.1"/>
    <property type="molecule type" value="Genomic_DNA"/>
</dbReference>
<reference evidence="2 3" key="1">
    <citation type="submission" date="2016-10" db="EMBL/GenBank/DDBJ databases">
        <title>Silvanigrella aquatica sp. nov., isolated from a freshwater lake located in the Black Forest, Germany, description of Silvanigrellaceae fam. nov., Silvanigrellales ord. nov., reclassification of the order Bdellovibrionales in the class Oligoflexia, reclassification of the families Bacteriovoracaceae and Halobacteriovoraceae in the new order Bacteriovoracales ord. nov., and reclassification of the family Pseudobacteriovoracaceae in the order Oligoflexiales.</title>
        <authorList>
            <person name="Hahn M.W."/>
            <person name="Schmidt J."/>
            <person name="Koll U."/>
            <person name="Rohde M."/>
            <person name="Verbag S."/>
            <person name="Pitt A."/>
            <person name="Nakai R."/>
            <person name="Naganuma T."/>
            <person name="Lang E."/>
        </authorList>
    </citation>
    <scope>NUCLEOTIDE SEQUENCE [LARGE SCALE GENOMIC DNA]</scope>
    <source>
        <strain evidence="2 3">MWH-Nonnen-W8red</strain>
    </source>
</reference>
<dbReference type="Pfam" id="PF03762">
    <property type="entry name" value="VOMI"/>
    <property type="match status" value="1"/>
</dbReference>
<evidence type="ECO:0000313" key="3">
    <source>
        <dbReference type="Proteomes" id="UP000184731"/>
    </source>
</evidence>
<dbReference type="InterPro" id="IPR036706">
    <property type="entry name" value="VOMI_sf"/>
</dbReference>
<keyword evidence="1" id="KW-0732">Signal</keyword>
<evidence type="ECO:0008006" key="4">
    <source>
        <dbReference type="Google" id="ProtNLM"/>
    </source>
</evidence>
<dbReference type="PANTHER" id="PTHR18841:SF0">
    <property type="entry name" value="VITELLINE MEMBRANE OUTER LAYER 1 HOMOLOG A-RELATED"/>
    <property type="match status" value="1"/>
</dbReference>
<dbReference type="RefSeq" id="WP_148697218.1">
    <property type="nucleotide sequence ID" value="NZ_CP017834.1"/>
</dbReference>
<feature type="chain" id="PRO_5012385687" description="Vitelline membrane outer layer protein I (VOMI)" evidence="1">
    <location>
        <begin position="21"/>
        <end position="193"/>
    </location>
</feature>
<dbReference type="InterPro" id="IPR005515">
    <property type="entry name" value="VOMI"/>
</dbReference>
<organism evidence="2 3">
    <name type="scientific">Silvanigrella aquatica</name>
    <dbReference type="NCBI Taxonomy" id="1915309"/>
    <lineage>
        <taxon>Bacteria</taxon>
        <taxon>Pseudomonadati</taxon>
        <taxon>Bdellovibrionota</taxon>
        <taxon>Oligoflexia</taxon>
        <taxon>Silvanigrellales</taxon>
        <taxon>Silvanigrellaceae</taxon>
        <taxon>Silvanigrella</taxon>
    </lineage>
</organism>
<name>A0A1L4CZV9_9BACT</name>
<dbReference type="SUPFAM" id="SSF51092">
    <property type="entry name" value="Vitelline membrane outer protein-I (VMO-I)"/>
    <property type="match status" value="1"/>
</dbReference>
<sequence>MFQKIFPVLCIVALSNGAFANTYLPDLPFYAPYNNPATDGFWGDWGSAQTCPAGQYVSSYILKSEAPQGRGDDTGLNGIGLRCNGGSIVTSSQGPWGNWGYEGNCNGPATGFQIQIERPQGDGDDSAANDVQLLCSNNSIARAQANTHWGDWSPFYTCPAGQVIIGLVTRVERPQGDGDDTALNGVRMICGNP</sequence>
<protein>
    <recommendedName>
        <fullName evidence="4">Vitelline membrane outer layer protein I (VOMI)</fullName>
    </recommendedName>
</protein>